<proteinExistence type="inferred from homology"/>
<dbReference type="RefSeq" id="WP_175226963.1">
    <property type="nucleotide sequence ID" value="NZ_CADIKH010000011.1"/>
</dbReference>
<accession>A0A6J5DPF3</accession>
<feature type="signal peptide" evidence="3">
    <location>
        <begin position="1"/>
        <end position="21"/>
    </location>
</feature>
<dbReference type="AlphaFoldDB" id="A0A6J5DPF3"/>
<dbReference type="NCBIfam" id="TIGR02775">
    <property type="entry name" value="TrbG_Ti"/>
    <property type="match status" value="1"/>
</dbReference>
<organism evidence="4 5">
    <name type="scientific">Paraburkholderia humisilvae</name>
    <dbReference type="NCBI Taxonomy" id="627669"/>
    <lineage>
        <taxon>Bacteria</taxon>
        <taxon>Pseudomonadati</taxon>
        <taxon>Pseudomonadota</taxon>
        <taxon>Betaproteobacteria</taxon>
        <taxon>Burkholderiales</taxon>
        <taxon>Burkholderiaceae</taxon>
        <taxon>Paraburkholderia</taxon>
    </lineage>
</organism>
<evidence type="ECO:0000313" key="4">
    <source>
        <dbReference type="EMBL" id="CAB3755823.1"/>
    </source>
</evidence>
<dbReference type="Pfam" id="PF03524">
    <property type="entry name" value="CagX"/>
    <property type="match status" value="1"/>
</dbReference>
<sequence length="300" mass="33397">MKMLAALNACLFLVVSHAAVAESGKKFLTLEDAAVAQAQKWRQTGVAKPIISDDGRINYPFGQYMPKLTCTIIRACDIQLEAGELTTGQPIAGDSARWKFSKRVSGSGDSAVTHIIVKPVDTNIETNLIITTDRRTYQIDLYSSPNEKDYLNMIGFYYPDEIAAEWDETTKIKDRDQRAHDRLVAAELAPGSADKLDFAYSIDGDAPLRPERVYNDGLKVYIKMPDAITTSEAPVLVLLDKDDKPALVNWRPTASDPTLYQVDKLFDKAMLVVGADGDEKKVTITWMKNRRSFWSRLGGN</sequence>
<dbReference type="InterPro" id="IPR033645">
    <property type="entry name" value="VirB9/CagX/TrbG_C"/>
</dbReference>
<keyword evidence="5" id="KW-1185">Reference proteome</keyword>
<evidence type="ECO:0000256" key="2">
    <source>
        <dbReference type="ARBA" id="ARBA00022729"/>
    </source>
</evidence>
<dbReference type="EMBL" id="CADIKH010000011">
    <property type="protein sequence ID" value="CAB3755823.1"/>
    <property type="molecule type" value="Genomic_DNA"/>
</dbReference>
<dbReference type="InterPro" id="IPR010258">
    <property type="entry name" value="Conjugal_tfr_TrbG/VirB9/CagX"/>
</dbReference>
<protein>
    <recommendedName>
        <fullName evidence="6">P-type conjugative transfer protein TrbG</fullName>
    </recommendedName>
</protein>
<dbReference type="CDD" id="cd06911">
    <property type="entry name" value="VirB9_CagX_TrbG"/>
    <property type="match status" value="1"/>
</dbReference>
<evidence type="ECO:0000256" key="1">
    <source>
        <dbReference type="ARBA" id="ARBA00006135"/>
    </source>
</evidence>
<keyword evidence="2 3" id="KW-0732">Signal</keyword>
<evidence type="ECO:0000313" key="5">
    <source>
        <dbReference type="Proteomes" id="UP000494363"/>
    </source>
</evidence>
<dbReference type="InterPro" id="IPR038161">
    <property type="entry name" value="VirB9/CagX/TrbG_C_sf"/>
</dbReference>
<feature type="chain" id="PRO_5027021135" description="P-type conjugative transfer protein TrbG" evidence="3">
    <location>
        <begin position="22"/>
        <end position="300"/>
    </location>
</feature>
<reference evidence="4 5" key="1">
    <citation type="submission" date="2020-04" db="EMBL/GenBank/DDBJ databases">
        <authorList>
            <person name="De Canck E."/>
        </authorList>
    </citation>
    <scope>NUCLEOTIDE SEQUENCE [LARGE SCALE GENOMIC DNA]</scope>
    <source>
        <strain evidence="4 5">LMG 29542</strain>
    </source>
</reference>
<dbReference type="Proteomes" id="UP000494363">
    <property type="component" value="Unassembled WGS sequence"/>
</dbReference>
<dbReference type="Gene3D" id="2.60.40.2500">
    <property type="match status" value="1"/>
</dbReference>
<gene>
    <name evidence="4" type="ORF">LMG29542_02705</name>
</gene>
<dbReference type="InterPro" id="IPR014142">
    <property type="entry name" value="TrbG_Ti"/>
</dbReference>
<evidence type="ECO:0000256" key="3">
    <source>
        <dbReference type="SAM" id="SignalP"/>
    </source>
</evidence>
<name>A0A6J5DPF3_9BURK</name>
<evidence type="ECO:0008006" key="6">
    <source>
        <dbReference type="Google" id="ProtNLM"/>
    </source>
</evidence>
<comment type="similarity">
    <text evidence="1">Belongs to the TrbG/VirB9 family.</text>
</comment>